<dbReference type="AlphaFoldDB" id="A0A6J5VER2"/>
<name>A0A6J5VER2_PRUAR</name>
<evidence type="ECO:0000313" key="3">
    <source>
        <dbReference type="Proteomes" id="UP000507222"/>
    </source>
</evidence>
<protein>
    <submittedName>
        <fullName evidence="2">Uncharacterized protein</fullName>
    </submittedName>
</protein>
<gene>
    <name evidence="2" type="ORF">CURHAP_LOCUS43567</name>
</gene>
<accession>A0A6J5VER2</accession>
<sequence length="69" mass="7638">MQPGKPDLAVSHSIRQSPYAEKKRKRRTMLPLPATAIGWCSYLAKLSQHCREISATTSQPKPTGPCCEV</sequence>
<evidence type="ECO:0000313" key="2">
    <source>
        <dbReference type="EMBL" id="CAB4286384.1"/>
    </source>
</evidence>
<evidence type="ECO:0000256" key="1">
    <source>
        <dbReference type="SAM" id="MobiDB-lite"/>
    </source>
</evidence>
<reference evidence="2 3" key="1">
    <citation type="submission" date="2020-05" db="EMBL/GenBank/DDBJ databases">
        <authorList>
            <person name="Campoy J."/>
            <person name="Schneeberger K."/>
            <person name="Spophaly S."/>
        </authorList>
    </citation>
    <scope>NUCLEOTIDE SEQUENCE [LARGE SCALE GENOMIC DNA]</scope>
    <source>
        <strain evidence="2">PruArmRojPasFocal</strain>
    </source>
</reference>
<proteinExistence type="predicted"/>
<dbReference type="EMBL" id="CAEKDK010000007">
    <property type="protein sequence ID" value="CAB4286384.1"/>
    <property type="molecule type" value="Genomic_DNA"/>
</dbReference>
<organism evidence="2 3">
    <name type="scientific">Prunus armeniaca</name>
    <name type="common">Apricot</name>
    <name type="synonym">Armeniaca vulgaris</name>
    <dbReference type="NCBI Taxonomy" id="36596"/>
    <lineage>
        <taxon>Eukaryota</taxon>
        <taxon>Viridiplantae</taxon>
        <taxon>Streptophyta</taxon>
        <taxon>Embryophyta</taxon>
        <taxon>Tracheophyta</taxon>
        <taxon>Spermatophyta</taxon>
        <taxon>Magnoliopsida</taxon>
        <taxon>eudicotyledons</taxon>
        <taxon>Gunneridae</taxon>
        <taxon>Pentapetalae</taxon>
        <taxon>rosids</taxon>
        <taxon>fabids</taxon>
        <taxon>Rosales</taxon>
        <taxon>Rosaceae</taxon>
        <taxon>Amygdaloideae</taxon>
        <taxon>Amygdaleae</taxon>
        <taxon>Prunus</taxon>
    </lineage>
</organism>
<feature type="region of interest" description="Disordered" evidence="1">
    <location>
        <begin position="1"/>
        <end position="26"/>
    </location>
</feature>
<dbReference type="Proteomes" id="UP000507222">
    <property type="component" value="Unassembled WGS sequence"/>
</dbReference>